<dbReference type="Pfam" id="PF01190">
    <property type="entry name" value="Pollen_Ole_e_1"/>
    <property type="match status" value="1"/>
</dbReference>
<sequence>MGRTSILLIIAAASFLVIFNGVADALKEDSQVFQVCGKVLCQDCTEGWNEWVTGAKPIKGSKVSITCLDDRSRVVHYASDLTDDGGEFEVSVKKYTNGKELKPQNCFLRLVSSPDPVCNIATDFAGGKTGVKLHHPVVVYRDIVKYVLGPFYYSTPMCDEPDTSIVDSNDSKESNY</sequence>
<proteinExistence type="predicted"/>
<reference evidence="4" key="1">
    <citation type="submission" date="2024-07" db="EMBL/GenBank/DDBJ databases">
        <title>Two chromosome-level genome assemblies of Korean endemic species Abeliophyllum distichum and Forsythia ovata (Oleaceae).</title>
        <authorList>
            <person name="Mun J.H."/>
        </authorList>
    </citation>
    <scope>NUCLEOTIDE SEQUENCE</scope>
    <source>
        <strain evidence="4">KNKB202402200001</strain>
        <tissue evidence="4">Leaf</tissue>
    </source>
</reference>
<dbReference type="EMBL" id="JBFOLJ010000002">
    <property type="protein sequence ID" value="KAL2554404.1"/>
    <property type="molecule type" value="Genomic_DNA"/>
</dbReference>
<dbReference type="PANTHER" id="PTHR33470:SF29">
    <property type="entry name" value="POLLEN OLE E 1 ALLERGEN AND EXTENSIN FAMILY PROTEIN"/>
    <property type="match status" value="1"/>
</dbReference>
<name>A0ABD1WXJ5_9LAMI</name>
<keyword evidence="1 2" id="KW-0732">Signal</keyword>
<dbReference type="Proteomes" id="UP001604277">
    <property type="component" value="Unassembled WGS sequence"/>
</dbReference>
<organism evidence="4 5">
    <name type="scientific">Forsythia ovata</name>
    <dbReference type="NCBI Taxonomy" id="205694"/>
    <lineage>
        <taxon>Eukaryota</taxon>
        <taxon>Viridiplantae</taxon>
        <taxon>Streptophyta</taxon>
        <taxon>Embryophyta</taxon>
        <taxon>Tracheophyta</taxon>
        <taxon>Spermatophyta</taxon>
        <taxon>Magnoliopsida</taxon>
        <taxon>eudicotyledons</taxon>
        <taxon>Gunneridae</taxon>
        <taxon>Pentapetalae</taxon>
        <taxon>asterids</taxon>
        <taxon>lamiids</taxon>
        <taxon>Lamiales</taxon>
        <taxon>Oleaceae</taxon>
        <taxon>Forsythieae</taxon>
        <taxon>Forsythia</taxon>
    </lineage>
</organism>
<protein>
    <submittedName>
        <fullName evidence="4">Pollen Ole e 1 allergen and extensin family protein</fullName>
    </submittedName>
</protein>
<evidence type="ECO:0000256" key="2">
    <source>
        <dbReference type="SAM" id="SignalP"/>
    </source>
</evidence>
<accession>A0ABD1WXJ5</accession>
<evidence type="ECO:0000313" key="4">
    <source>
        <dbReference type="EMBL" id="KAL2554404.1"/>
    </source>
</evidence>
<evidence type="ECO:0000313" key="3">
    <source>
        <dbReference type="EMBL" id="KAL2554316.1"/>
    </source>
</evidence>
<comment type="caution">
    <text evidence="4">The sequence shown here is derived from an EMBL/GenBank/DDBJ whole genome shotgun (WGS) entry which is preliminary data.</text>
</comment>
<dbReference type="PANTHER" id="PTHR33470">
    <property type="entry name" value="OS01G0164075 PROTEIN"/>
    <property type="match status" value="1"/>
</dbReference>
<evidence type="ECO:0000313" key="5">
    <source>
        <dbReference type="Proteomes" id="UP001604277"/>
    </source>
</evidence>
<reference evidence="5" key="2">
    <citation type="submission" date="2024-07" db="EMBL/GenBank/DDBJ databases">
        <title>Two chromosome-level genome assemblies of Korean endemic species Abeliophyllum distichum and Forsythia ovata (Oleaceae).</title>
        <authorList>
            <person name="Jang H."/>
        </authorList>
    </citation>
    <scope>NUCLEOTIDE SEQUENCE [LARGE SCALE GENOMIC DNA]</scope>
</reference>
<evidence type="ECO:0000256" key="1">
    <source>
        <dbReference type="ARBA" id="ARBA00022729"/>
    </source>
</evidence>
<gene>
    <name evidence="3" type="ORF">Fot_07935</name>
    <name evidence="4" type="ORF">Fot_08023</name>
</gene>
<dbReference type="AlphaFoldDB" id="A0ABD1WXJ5"/>
<feature type="chain" id="PRO_5044723662" evidence="2">
    <location>
        <begin position="26"/>
        <end position="176"/>
    </location>
</feature>
<feature type="signal peptide" evidence="2">
    <location>
        <begin position="1"/>
        <end position="25"/>
    </location>
</feature>
<dbReference type="EMBL" id="JBFOLJ010000002">
    <property type="protein sequence ID" value="KAL2554316.1"/>
    <property type="molecule type" value="Genomic_DNA"/>
</dbReference>
<keyword evidence="5" id="KW-1185">Reference proteome</keyword>